<dbReference type="Proteomes" id="UP000229757">
    <property type="component" value="Chromosome"/>
</dbReference>
<name>A0A2K8KR93_9GAMM</name>
<dbReference type="EMBL" id="CP011797">
    <property type="protein sequence ID" value="ATX76599.1"/>
    <property type="molecule type" value="Genomic_DNA"/>
</dbReference>
<reference evidence="3 4" key="1">
    <citation type="journal article" date="2017" name="Environ. Microbiol.">
        <title>Genomic and physiological analyses of 'Reinekea forsetii' reveal a versatile opportunistic lifestyle during spring algae blooms.</title>
        <authorList>
            <person name="Avci B."/>
            <person name="Hahnke R.L."/>
            <person name="Chafee M."/>
            <person name="Fischer T."/>
            <person name="Gruber-Vodicka H."/>
            <person name="Tegetmeyer H.E."/>
            <person name="Harder J."/>
            <person name="Fuchs B.M."/>
            <person name="Amann R.I."/>
            <person name="Teeling H."/>
        </authorList>
    </citation>
    <scope>NUCLEOTIDE SEQUENCE [LARGE SCALE GENOMIC DNA]</scope>
    <source>
        <strain evidence="3 4">Hel1_31_D35</strain>
    </source>
</reference>
<organism evidence="3 4">
    <name type="scientific">Reinekea forsetii</name>
    <dbReference type="NCBI Taxonomy" id="1336806"/>
    <lineage>
        <taxon>Bacteria</taxon>
        <taxon>Pseudomonadati</taxon>
        <taxon>Pseudomonadota</taxon>
        <taxon>Gammaproteobacteria</taxon>
        <taxon>Oceanospirillales</taxon>
        <taxon>Saccharospirillaceae</taxon>
        <taxon>Reinekea</taxon>
    </lineage>
</organism>
<dbReference type="GO" id="GO:0008781">
    <property type="term" value="F:N-acylneuraminate cytidylyltransferase activity"/>
    <property type="evidence" value="ECO:0007669"/>
    <property type="project" value="UniProtKB-EC"/>
</dbReference>
<accession>A0A2K8KR93</accession>
<feature type="binding site" evidence="2">
    <location>
        <position position="284"/>
    </location>
    <ligand>
        <name>substrate</name>
    </ligand>
</feature>
<evidence type="ECO:0000256" key="2">
    <source>
        <dbReference type="PIRSR" id="PIRSR620023-2"/>
    </source>
</evidence>
<dbReference type="AlphaFoldDB" id="A0A2K8KR93"/>
<gene>
    <name evidence="3" type="ORF">REIFOR_01453</name>
</gene>
<protein>
    <submittedName>
        <fullName evidence="3">Surface polysaccharide biosynthesis protein / glycosyltransferase, GT28 family</fullName>
        <ecNumber evidence="3">2.7.7.43</ecNumber>
    </submittedName>
</protein>
<dbReference type="Gene3D" id="3.40.50.11190">
    <property type="match status" value="1"/>
</dbReference>
<dbReference type="Gene3D" id="3.40.50.2000">
    <property type="entry name" value="Glycogen Phosphorylase B"/>
    <property type="match status" value="1"/>
</dbReference>
<dbReference type="KEGG" id="rfo:REIFOR_01453"/>
<evidence type="ECO:0000313" key="4">
    <source>
        <dbReference type="Proteomes" id="UP000229757"/>
    </source>
</evidence>
<dbReference type="OrthoDB" id="9788924at2"/>
<dbReference type="NCBIfam" id="TIGR03590">
    <property type="entry name" value="PseG"/>
    <property type="match status" value="1"/>
</dbReference>
<keyword evidence="4" id="KW-1185">Reference proteome</keyword>
<dbReference type="SUPFAM" id="SSF53756">
    <property type="entry name" value="UDP-Glycosyltransferase/glycogen phosphorylase"/>
    <property type="match status" value="1"/>
</dbReference>
<feature type="active site" description="Proton acceptor" evidence="1">
    <location>
        <position position="19"/>
    </location>
</feature>
<dbReference type="EC" id="2.7.7.43" evidence="3"/>
<evidence type="ECO:0000256" key="1">
    <source>
        <dbReference type="PIRSR" id="PIRSR620023-1"/>
    </source>
</evidence>
<proteinExistence type="predicted"/>
<keyword evidence="3" id="KW-0808">Transferase</keyword>
<sequence length="371" mass="41274">MLMNIIFRTDASLDIGTGHVMRCLTLAQALRAQGASCRFICRPHEGNLLELIRKRGFEAQALATQVVMQEKLTEKYESVPAHAASLGVDWKTDAEQTKNLIGDVVVDWLIVDHYAIDKNWQLLLENCYHKLMVIDDLGDRDHQADILLDQNAQGKSGEARYKGRTNAECNLLLGPHYALLGLDYPLLANALPERNGEISRVLIFVGGSDPFHLTERYLTALNAPEFRHLYVDVVIGSNHSAPEAVSDLVSRVEHARVYYELPSLSALIIRADLMLGAGGATNWERMCLGLNSVIVSVAINQHGINQELEKKGLIYFLGKVEHANINLIRAGLKQILVNPSGNRVSSKRMRELVDGNGCRRVVQALIDQRNI</sequence>
<keyword evidence="3" id="KW-0548">Nucleotidyltransferase</keyword>
<dbReference type="RefSeq" id="WP_100256930.1">
    <property type="nucleotide sequence ID" value="NZ_CP011797.1"/>
</dbReference>
<dbReference type="InterPro" id="IPR020023">
    <property type="entry name" value="PseG"/>
</dbReference>
<evidence type="ECO:0000313" key="3">
    <source>
        <dbReference type="EMBL" id="ATX76599.1"/>
    </source>
</evidence>